<dbReference type="InterPro" id="IPR003593">
    <property type="entry name" value="AAA+_ATPase"/>
</dbReference>
<dbReference type="PROSITE" id="PS50893">
    <property type="entry name" value="ABC_TRANSPORTER_2"/>
    <property type="match status" value="1"/>
</dbReference>
<feature type="domain" description="ABC transporter" evidence="4">
    <location>
        <begin position="32"/>
        <end position="269"/>
    </location>
</feature>
<dbReference type="PROSITE" id="PS00211">
    <property type="entry name" value="ABC_TRANSPORTER_1"/>
    <property type="match status" value="1"/>
</dbReference>
<evidence type="ECO:0000256" key="1">
    <source>
        <dbReference type="ARBA" id="ARBA00022448"/>
    </source>
</evidence>
<evidence type="ECO:0000259" key="4">
    <source>
        <dbReference type="PROSITE" id="PS50893"/>
    </source>
</evidence>
<keyword evidence="3" id="KW-0067">ATP-binding</keyword>
<name>A0A0P9DQH8_9CHLR</name>
<dbReference type="AlphaFoldDB" id="A0A0P9DQH8"/>
<dbReference type="Pfam" id="PF00005">
    <property type="entry name" value="ABC_tran"/>
    <property type="match status" value="1"/>
</dbReference>
<keyword evidence="2" id="KW-0547">Nucleotide-binding</keyword>
<dbReference type="PANTHER" id="PTHR42711">
    <property type="entry name" value="ABC TRANSPORTER ATP-BINDING PROTEIN"/>
    <property type="match status" value="1"/>
</dbReference>
<dbReference type="InterPro" id="IPR027417">
    <property type="entry name" value="P-loop_NTPase"/>
</dbReference>
<dbReference type="InterPro" id="IPR050763">
    <property type="entry name" value="ABC_transporter_ATP-binding"/>
</dbReference>
<organism evidence="5 6">
    <name type="scientific">Kouleothrix aurantiaca</name>
    <dbReference type="NCBI Taxonomy" id="186479"/>
    <lineage>
        <taxon>Bacteria</taxon>
        <taxon>Bacillati</taxon>
        <taxon>Chloroflexota</taxon>
        <taxon>Chloroflexia</taxon>
        <taxon>Chloroflexales</taxon>
        <taxon>Roseiflexineae</taxon>
        <taxon>Roseiflexaceae</taxon>
        <taxon>Kouleothrix</taxon>
    </lineage>
</organism>
<feature type="non-terminal residue" evidence="5">
    <location>
        <position position="277"/>
    </location>
</feature>
<dbReference type="GO" id="GO:0005524">
    <property type="term" value="F:ATP binding"/>
    <property type="evidence" value="ECO:0007669"/>
    <property type="project" value="UniProtKB-KW"/>
</dbReference>
<accession>A0A0P9DQH8</accession>
<reference evidence="5 6" key="1">
    <citation type="submission" date="2015-09" db="EMBL/GenBank/DDBJ databases">
        <title>Draft genome sequence of Kouleothrix aurantiaca JCM 19913.</title>
        <authorList>
            <person name="Hemp J."/>
        </authorList>
    </citation>
    <scope>NUCLEOTIDE SEQUENCE [LARGE SCALE GENOMIC DNA]</scope>
    <source>
        <strain evidence="5 6">COM-B</strain>
    </source>
</reference>
<dbReference type="Proteomes" id="UP000050509">
    <property type="component" value="Unassembled WGS sequence"/>
</dbReference>
<dbReference type="InterPro" id="IPR017871">
    <property type="entry name" value="ABC_transporter-like_CS"/>
</dbReference>
<dbReference type="GO" id="GO:0016887">
    <property type="term" value="F:ATP hydrolysis activity"/>
    <property type="evidence" value="ECO:0007669"/>
    <property type="project" value="InterPro"/>
</dbReference>
<dbReference type="Gene3D" id="3.40.50.300">
    <property type="entry name" value="P-loop containing nucleotide triphosphate hydrolases"/>
    <property type="match status" value="1"/>
</dbReference>
<evidence type="ECO:0000256" key="3">
    <source>
        <dbReference type="ARBA" id="ARBA00022840"/>
    </source>
</evidence>
<evidence type="ECO:0000256" key="2">
    <source>
        <dbReference type="ARBA" id="ARBA00022741"/>
    </source>
</evidence>
<protein>
    <recommendedName>
        <fullName evidence="4">ABC transporter domain-containing protein</fullName>
    </recommendedName>
</protein>
<evidence type="ECO:0000313" key="6">
    <source>
        <dbReference type="Proteomes" id="UP000050509"/>
    </source>
</evidence>
<dbReference type="SUPFAM" id="SSF52540">
    <property type="entry name" value="P-loop containing nucleoside triphosphate hydrolases"/>
    <property type="match status" value="1"/>
</dbReference>
<comment type="caution">
    <text evidence="5">The sequence shown here is derived from an EMBL/GenBank/DDBJ whole genome shotgun (WGS) entry which is preliminary data.</text>
</comment>
<evidence type="ECO:0000313" key="5">
    <source>
        <dbReference type="EMBL" id="KPV52455.1"/>
    </source>
</evidence>
<dbReference type="EMBL" id="LJCR01000540">
    <property type="protein sequence ID" value="KPV52455.1"/>
    <property type="molecule type" value="Genomic_DNA"/>
</dbReference>
<dbReference type="SMART" id="SM00382">
    <property type="entry name" value="AAA"/>
    <property type="match status" value="1"/>
</dbReference>
<keyword evidence="6" id="KW-1185">Reference proteome</keyword>
<gene>
    <name evidence="5" type="ORF">SE17_15415</name>
</gene>
<dbReference type="InterPro" id="IPR003439">
    <property type="entry name" value="ABC_transporter-like_ATP-bd"/>
</dbReference>
<proteinExistence type="predicted"/>
<sequence length="277" mass="31022">MNGLAPSATAASGIAVELRGVSKTFRQKQRSERLRDALRGMFRPPVREVRALQNIDLSIRRGEIVAYAGPNGAGKSTTVKMLSGMLAPDAGTVRSLGMDPVRERVRYVSKIGVVFGQRTELWSDHPVAASFEWKRVVWDIPRPRYERMRDLVKEVLGLGEFFHSLTRELSLGQKMRAELGLALLHEPELLFLDEPTIGLDVLAKRTILGFIKELNREQGVTIMITSHDMAELEQLAGRIVLIDHGRLAFDGPFERLRREVSDQRRLLLETPPGPAPA</sequence>
<dbReference type="PANTHER" id="PTHR42711:SF1">
    <property type="entry name" value="ABC-TRANSPORT PROTEIN, ATP-BINDING COMPONENT"/>
    <property type="match status" value="1"/>
</dbReference>
<keyword evidence="1" id="KW-0813">Transport</keyword>